<dbReference type="Pfam" id="PF10509">
    <property type="entry name" value="GalKase_gal_bdg"/>
    <property type="match status" value="1"/>
</dbReference>
<dbReference type="InterPro" id="IPR006206">
    <property type="entry name" value="Mevalonate/galactokinase"/>
</dbReference>
<evidence type="ECO:0000313" key="7">
    <source>
        <dbReference type="EMBL" id="WOC31359.1"/>
    </source>
</evidence>
<dbReference type="InterPro" id="IPR000705">
    <property type="entry name" value="Galactokinase"/>
</dbReference>
<evidence type="ECO:0000256" key="3">
    <source>
        <dbReference type="ARBA" id="ARBA00022777"/>
    </source>
</evidence>
<dbReference type="PIRSF" id="PIRSF000530">
    <property type="entry name" value="Galactokinase"/>
    <property type="match status" value="1"/>
</dbReference>
<dbReference type="InterPro" id="IPR014721">
    <property type="entry name" value="Ribsml_uS5_D2-typ_fold_subgr"/>
</dbReference>
<dbReference type="KEGG" id="carl:PXC00_09010"/>
<reference evidence="8" key="2">
    <citation type="submission" date="2024-06" db="EMBL/GenBank/DDBJ databases">
        <title>Caproicibacterium argilliputei sp. nov, a novel caproic acid producing anaerobic bacterium isolated from pit mud.</title>
        <authorList>
            <person name="Zeng C."/>
        </authorList>
    </citation>
    <scope>NUCLEOTIDE SEQUENCE [LARGE SCALE GENOMIC DNA]</scope>
    <source>
        <strain evidence="8">ZCY20-5</strain>
    </source>
</reference>
<keyword evidence="2" id="KW-0547">Nucleotide-binding</keyword>
<dbReference type="SUPFAM" id="SSF55060">
    <property type="entry name" value="GHMP Kinase, C-terminal domain"/>
    <property type="match status" value="1"/>
</dbReference>
<organism evidence="7 8">
    <name type="scientific">Caproicibacterium argilliputei</name>
    <dbReference type="NCBI Taxonomy" id="3030016"/>
    <lineage>
        <taxon>Bacteria</taxon>
        <taxon>Bacillati</taxon>
        <taxon>Bacillota</taxon>
        <taxon>Clostridia</taxon>
        <taxon>Eubacteriales</taxon>
        <taxon>Oscillospiraceae</taxon>
        <taxon>Caproicibacterium</taxon>
    </lineage>
</organism>
<reference evidence="7 8" key="1">
    <citation type="submission" date="2024-06" db="EMBL/GenBank/DDBJ databases">
        <title>Caproicibacterium argilliputei sp. nov, a novel caproic acid producing anaerobic bacterium isolated from pit mud.</title>
        <authorList>
            <person name="Xia S."/>
        </authorList>
    </citation>
    <scope>NUCLEOTIDE SEQUENCE [LARGE SCALE GENOMIC DNA]</scope>
    <source>
        <strain evidence="7 8">ZCY20-5</strain>
    </source>
</reference>
<dbReference type="PRINTS" id="PR00959">
    <property type="entry name" value="MEVGALKINASE"/>
</dbReference>
<keyword evidence="8" id="KW-1185">Reference proteome</keyword>
<dbReference type="Gene3D" id="3.30.230.10">
    <property type="match status" value="1"/>
</dbReference>
<evidence type="ECO:0000313" key="8">
    <source>
        <dbReference type="Proteomes" id="UP001300604"/>
    </source>
</evidence>
<comment type="similarity">
    <text evidence="1">Belongs to the GHMP kinase family. GalK subfamily.</text>
</comment>
<dbReference type="GO" id="GO:0005524">
    <property type="term" value="F:ATP binding"/>
    <property type="evidence" value="ECO:0007669"/>
    <property type="project" value="UniProtKB-KW"/>
</dbReference>
<keyword evidence="4" id="KW-0067">ATP-binding</keyword>
<gene>
    <name evidence="7" type="ORF">PXC00_09010</name>
</gene>
<evidence type="ECO:0000256" key="4">
    <source>
        <dbReference type="ARBA" id="ARBA00022840"/>
    </source>
</evidence>
<evidence type="ECO:0000256" key="1">
    <source>
        <dbReference type="ARBA" id="ARBA00006566"/>
    </source>
</evidence>
<dbReference type="InterPro" id="IPR019539">
    <property type="entry name" value="GalKase_N"/>
</dbReference>
<dbReference type="GO" id="GO:0004335">
    <property type="term" value="F:galactokinase activity"/>
    <property type="evidence" value="ECO:0007669"/>
    <property type="project" value="InterPro"/>
</dbReference>
<evidence type="ECO:0000259" key="5">
    <source>
        <dbReference type="Pfam" id="PF00288"/>
    </source>
</evidence>
<name>A0AA97D804_9FIRM</name>
<feature type="domain" description="Galactokinase N-terminal" evidence="6">
    <location>
        <begin position="43"/>
        <end position="92"/>
    </location>
</feature>
<keyword evidence="3" id="KW-0808">Transferase</keyword>
<dbReference type="GO" id="GO:0006012">
    <property type="term" value="P:galactose metabolic process"/>
    <property type="evidence" value="ECO:0007669"/>
    <property type="project" value="InterPro"/>
</dbReference>
<protein>
    <submittedName>
        <fullName evidence="7">Galactokinase family protein</fullName>
    </submittedName>
</protein>
<dbReference type="Proteomes" id="UP001300604">
    <property type="component" value="Chromosome"/>
</dbReference>
<dbReference type="PANTHER" id="PTHR10457:SF7">
    <property type="entry name" value="GALACTOKINASE-RELATED"/>
    <property type="match status" value="1"/>
</dbReference>
<dbReference type="GO" id="GO:0005829">
    <property type="term" value="C:cytosol"/>
    <property type="evidence" value="ECO:0007669"/>
    <property type="project" value="TreeGrafter"/>
</dbReference>
<dbReference type="EMBL" id="CP135996">
    <property type="protein sequence ID" value="WOC31359.1"/>
    <property type="molecule type" value="Genomic_DNA"/>
</dbReference>
<dbReference type="PRINTS" id="PR00473">
    <property type="entry name" value="GALCTOKINASE"/>
</dbReference>
<dbReference type="AlphaFoldDB" id="A0AA97D804"/>
<dbReference type="InterPro" id="IPR006204">
    <property type="entry name" value="GHMP_kinase_N_dom"/>
</dbReference>
<evidence type="ECO:0000256" key="2">
    <source>
        <dbReference type="ARBA" id="ARBA00022741"/>
    </source>
</evidence>
<dbReference type="SUPFAM" id="SSF54211">
    <property type="entry name" value="Ribosomal protein S5 domain 2-like"/>
    <property type="match status" value="1"/>
</dbReference>
<keyword evidence="3" id="KW-0418">Kinase</keyword>
<dbReference type="Pfam" id="PF00288">
    <property type="entry name" value="GHMP_kinases_N"/>
    <property type="match status" value="1"/>
</dbReference>
<dbReference type="PANTHER" id="PTHR10457">
    <property type="entry name" value="MEVALONATE KINASE/GALACTOKINASE"/>
    <property type="match status" value="1"/>
</dbReference>
<evidence type="ECO:0000259" key="6">
    <source>
        <dbReference type="Pfam" id="PF10509"/>
    </source>
</evidence>
<dbReference type="InterPro" id="IPR020568">
    <property type="entry name" value="Ribosomal_Su5_D2-typ_SF"/>
</dbReference>
<accession>A0AA97D804</accession>
<dbReference type="Gene3D" id="3.30.70.890">
    <property type="entry name" value="GHMP kinase, C-terminal domain"/>
    <property type="match status" value="1"/>
</dbReference>
<reference evidence="8" key="3">
    <citation type="submission" date="2024-06" db="EMBL/GenBank/DDBJ databases">
        <authorList>
            <person name="Zeng C."/>
        </authorList>
    </citation>
    <scope>NUCLEOTIDE SEQUENCE [LARGE SCALE GENOMIC DNA]</scope>
    <source>
        <strain evidence="8">ZCY20-5</strain>
    </source>
</reference>
<sequence>MKRIQAKDAFLLGSLNEKIKHIYACGEDGCEAVAQRYADAIDCFASLYGEEREVFVFSAPGRTEVGGNHTDHQRGHVLAAAVNLDVIAVVSPNSDYKIRVKSQGYPEDQVDLTDLSVHEEEKNTSQALLRGIANRFVEMGYPVAGFDAYTTSQVLSGSGLSSSAAFEVLIGTAINTLFCGGKESAMKIAQVGQYAENVYFGKPSGLMDQAASSIGGFVAINFANQEHPQAQQVAFDLNSCGYALCIIDTHASHADLTPDYAAIPAEMREVAAYFGKEVLSEVPETQFYAHIPELRKAVGDRPILRTMHFYQDDRRAQEEALALRMKDFEKFKQLVRASGESSFMYLQNIYSAEHWNQQAVSVTLGLISHFAQSLADKDAMAWRVHGGGFAGTVQVFVPQNHAAAFVQAMNAWLGDGSCHLLRIRPVGGIQVAG</sequence>
<dbReference type="InterPro" id="IPR036554">
    <property type="entry name" value="GHMP_kinase_C_sf"/>
</dbReference>
<proteinExistence type="inferred from homology"/>
<feature type="domain" description="GHMP kinase N-terminal" evidence="5">
    <location>
        <begin position="130"/>
        <end position="216"/>
    </location>
</feature>
<dbReference type="RefSeq" id="WP_275846504.1">
    <property type="nucleotide sequence ID" value="NZ_CP135996.1"/>
</dbReference>